<name>A0ABV1PI33_9ENTR</name>
<dbReference type="EMBL" id="JBEHGX010000001">
    <property type="protein sequence ID" value="MER0124461.1"/>
    <property type="molecule type" value="Genomic_DNA"/>
</dbReference>
<sequence>MARRQQKPNPLADSALDAAREHINGFERGIDRFNEIGAEQFREGDPRVINEIRQGRRDIRNARNELGFDEE</sequence>
<evidence type="ECO:0000313" key="2">
    <source>
        <dbReference type="Proteomes" id="UP001447374"/>
    </source>
</evidence>
<protein>
    <submittedName>
        <fullName evidence="1">Uncharacterized protein</fullName>
    </submittedName>
</protein>
<gene>
    <name evidence="1" type="ORF">ABQG75_01715</name>
</gene>
<evidence type="ECO:0000313" key="1">
    <source>
        <dbReference type="EMBL" id="MER0124461.1"/>
    </source>
</evidence>
<organism evidence="1 2">
    <name type="scientific">Franconibacter daqui</name>
    <dbReference type="NCBI Taxonomy" id="2047724"/>
    <lineage>
        <taxon>Bacteria</taxon>
        <taxon>Pseudomonadati</taxon>
        <taxon>Pseudomonadota</taxon>
        <taxon>Gammaproteobacteria</taxon>
        <taxon>Enterobacterales</taxon>
        <taxon>Enterobacteriaceae</taxon>
        <taxon>Franconibacter</taxon>
    </lineage>
</organism>
<dbReference type="Proteomes" id="UP001447374">
    <property type="component" value="Unassembled WGS sequence"/>
</dbReference>
<dbReference type="RefSeq" id="WP_152977119.1">
    <property type="nucleotide sequence ID" value="NZ_BMKJ01000001.1"/>
</dbReference>
<keyword evidence="2" id="KW-1185">Reference proteome</keyword>
<reference evidence="1 2" key="1">
    <citation type="submission" date="2024-06" db="EMBL/GenBank/DDBJ databases">
        <title>Fanconibacter daqui strain Q02 whole shotgun sequencing project.</title>
        <authorList>
            <person name="Rodrigues J.W.A."/>
            <person name="Viana L.C."/>
            <person name="Vieira E.C."/>
            <person name="Souza F.O.L."/>
            <person name="Alegria O.C."/>
            <person name="Patroca S."/>
            <person name="Cruz A.C.R."/>
            <person name="Nunes A.R.C."/>
        </authorList>
    </citation>
    <scope>NUCLEOTIDE SEQUENCE [LARGE SCALE GENOMIC DNA]</scope>
    <source>
        <strain evidence="1 2">Q02</strain>
    </source>
</reference>
<proteinExistence type="predicted"/>
<accession>A0ABV1PI33</accession>
<comment type="caution">
    <text evidence="1">The sequence shown here is derived from an EMBL/GenBank/DDBJ whole genome shotgun (WGS) entry which is preliminary data.</text>
</comment>